<dbReference type="EMBL" id="CP159307">
    <property type="protein sequence ID" value="XCH33730.1"/>
    <property type="molecule type" value="Genomic_DNA"/>
</dbReference>
<name>A0AAU8GBE4_9CHLR</name>
<dbReference type="RefSeq" id="WP_353714940.1">
    <property type="nucleotide sequence ID" value="NZ_CP159307.1"/>
</dbReference>
<dbReference type="SUPFAM" id="SSF46785">
    <property type="entry name" value="Winged helix' DNA-binding domain"/>
    <property type="match status" value="1"/>
</dbReference>
<dbReference type="InterPro" id="IPR011991">
    <property type="entry name" value="ArsR-like_HTH"/>
</dbReference>
<evidence type="ECO:0000313" key="1">
    <source>
        <dbReference type="EMBL" id="XCH33730.1"/>
    </source>
</evidence>
<sequence>MTPKEWTFLTNHGRILVYVAMHPRTTTQQLAEKAGLSIRAVQHIITDLETAGYIERHKEGRRNSYVVHPEIPMRHRLEQEHTVGDVLHALGYGKLKETT</sequence>
<organism evidence="1">
    <name type="scientific">Dehalogenimonas sp. 4OHTPN</name>
    <dbReference type="NCBI Taxonomy" id="3166643"/>
    <lineage>
        <taxon>Bacteria</taxon>
        <taxon>Bacillati</taxon>
        <taxon>Chloroflexota</taxon>
        <taxon>Dehalococcoidia</taxon>
        <taxon>Dehalococcoidales</taxon>
        <taxon>Dehalococcoidaceae</taxon>
        <taxon>Dehalogenimonas</taxon>
    </lineage>
</organism>
<dbReference type="CDD" id="cd00090">
    <property type="entry name" value="HTH_ARSR"/>
    <property type="match status" value="1"/>
</dbReference>
<dbReference type="Gene3D" id="1.10.10.10">
    <property type="entry name" value="Winged helix-like DNA-binding domain superfamily/Winged helix DNA-binding domain"/>
    <property type="match status" value="1"/>
</dbReference>
<protein>
    <submittedName>
        <fullName evidence="1">Winged helix-turn-helix domain-containing protein</fullName>
    </submittedName>
</protein>
<dbReference type="InterPro" id="IPR036390">
    <property type="entry name" value="WH_DNA-bd_sf"/>
</dbReference>
<proteinExistence type="predicted"/>
<dbReference type="Pfam" id="PF13412">
    <property type="entry name" value="HTH_24"/>
    <property type="match status" value="1"/>
</dbReference>
<gene>
    <name evidence="1" type="ORF">ABV300_02330</name>
</gene>
<reference evidence="1" key="1">
    <citation type="submission" date="2024-06" db="EMBL/GenBank/DDBJ databases">
        <title>A Novel Isolate, Dehalogenimonas sp. Strain 4OHTPN, Dechlorinates Aromatic 4 Hydroxy chlorothalonil by a Novel Reductive Dehalogenase.</title>
        <authorList>
            <person name="Liu G."/>
        </authorList>
    </citation>
    <scope>NUCLEOTIDE SEQUENCE</scope>
    <source>
        <strain evidence="1">4OHTPN</strain>
    </source>
</reference>
<dbReference type="InterPro" id="IPR036388">
    <property type="entry name" value="WH-like_DNA-bd_sf"/>
</dbReference>
<accession>A0AAU8GBE4</accession>
<dbReference type="AlphaFoldDB" id="A0AAU8GBE4"/>